<proteinExistence type="predicted"/>
<evidence type="ECO:0000256" key="1">
    <source>
        <dbReference type="SAM" id="Coils"/>
    </source>
</evidence>
<evidence type="ECO:0000313" key="3">
    <source>
        <dbReference type="Proteomes" id="UP000242715"/>
    </source>
</evidence>
<name>A0A2Z6NT15_TRISU</name>
<sequence length="222" mass="25043">MSDAFTISTNSVSSRRRTLTYFCDLESPLQTAWTNENPGRRFHGCGLYKLQGTKGCAFFNWFDAEMTPRAKEVILSLMKRINELKNEFKNKDNVLKNHEDELKFKLKFFKGLLAFSWKSKIWRSREKAIDREREAEITAGEKNESRIAGERGKGPTAGGFAAIWRGVSPGVRRQVVTVVHSSSSFDRRCFFLLESFASSFDSGCGFAMGGVVVICSDDYGSV</sequence>
<organism evidence="2 3">
    <name type="scientific">Trifolium subterraneum</name>
    <name type="common">Subterranean clover</name>
    <dbReference type="NCBI Taxonomy" id="3900"/>
    <lineage>
        <taxon>Eukaryota</taxon>
        <taxon>Viridiplantae</taxon>
        <taxon>Streptophyta</taxon>
        <taxon>Embryophyta</taxon>
        <taxon>Tracheophyta</taxon>
        <taxon>Spermatophyta</taxon>
        <taxon>Magnoliopsida</taxon>
        <taxon>eudicotyledons</taxon>
        <taxon>Gunneridae</taxon>
        <taxon>Pentapetalae</taxon>
        <taxon>rosids</taxon>
        <taxon>fabids</taxon>
        <taxon>Fabales</taxon>
        <taxon>Fabaceae</taxon>
        <taxon>Papilionoideae</taxon>
        <taxon>50 kb inversion clade</taxon>
        <taxon>NPAAA clade</taxon>
        <taxon>Hologalegina</taxon>
        <taxon>IRL clade</taxon>
        <taxon>Trifolieae</taxon>
        <taxon>Trifolium</taxon>
    </lineage>
</organism>
<keyword evidence="1" id="KW-0175">Coiled coil</keyword>
<feature type="coiled-coil region" evidence="1">
    <location>
        <begin position="74"/>
        <end position="101"/>
    </location>
</feature>
<gene>
    <name evidence="2" type="ORF">TSUD_211010</name>
</gene>
<accession>A0A2Z6NT15</accession>
<dbReference type="AlphaFoldDB" id="A0A2Z6NT15"/>
<dbReference type="OrthoDB" id="1675519at2759"/>
<evidence type="ECO:0000313" key="2">
    <source>
        <dbReference type="EMBL" id="GAU39980.1"/>
    </source>
</evidence>
<protein>
    <recommendedName>
        <fullName evidence="4">Zinc finger GRF-type domain-containing protein</fullName>
    </recommendedName>
</protein>
<dbReference type="EMBL" id="DF973787">
    <property type="protein sequence ID" value="GAU39980.1"/>
    <property type="molecule type" value="Genomic_DNA"/>
</dbReference>
<evidence type="ECO:0008006" key="4">
    <source>
        <dbReference type="Google" id="ProtNLM"/>
    </source>
</evidence>
<keyword evidence="3" id="KW-1185">Reference proteome</keyword>
<dbReference type="Proteomes" id="UP000242715">
    <property type="component" value="Unassembled WGS sequence"/>
</dbReference>
<reference evidence="3" key="1">
    <citation type="journal article" date="2017" name="Front. Plant Sci.">
        <title>Climate Clever Clovers: New Paradigm to Reduce the Environmental Footprint of Ruminants by Breeding Low Methanogenic Forages Utilizing Haplotype Variation.</title>
        <authorList>
            <person name="Kaur P."/>
            <person name="Appels R."/>
            <person name="Bayer P.E."/>
            <person name="Keeble-Gagnere G."/>
            <person name="Wang J."/>
            <person name="Hirakawa H."/>
            <person name="Shirasawa K."/>
            <person name="Vercoe P."/>
            <person name="Stefanova K."/>
            <person name="Durmic Z."/>
            <person name="Nichols P."/>
            <person name="Revell C."/>
            <person name="Isobe S.N."/>
            <person name="Edwards D."/>
            <person name="Erskine W."/>
        </authorList>
    </citation>
    <scope>NUCLEOTIDE SEQUENCE [LARGE SCALE GENOMIC DNA]</scope>
    <source>
        <strain evidence="3">cv. Daliak</strain>
    </source>
</reference>
<dbReference type="PANTHER" id="PTHR33248">
    <property type="entry name" value="ZINC ION-BINDING PROTEIN"/>
    <property type="match status" value="1"/>
</dbReference>